<dbReference type="CDD" id="cd05362">
    <property type="entry name" value="THN_reductase-like_SDR_c"/>
    <property type="match status" value="1"/>
</dbReference>
<dbReference type="FunFam" id="3.40.50.720:FF:000084">
    <property type="entry name" value="Short-chain dehydrogenase reductase"/>
    <property type="match status" value="1"/>
</dbReference>
<dbReference type="SUPFAM" id="SSF51735">
    <property type="entry name" value="NAD(P)-binding Rossmann-fold domains"/>
    <property type="match status" value="1"/>
</dbReference>
<dbReference type="Proteomes" id="UP000326789">
    <property type="component" value="Unassembled WGS sequence"/>
</dbReference>
<dbReference type="AlphaFoldDB" id="A0A5N3QTW2"/>
<dbReference type="PRINTS" id="PR00081">
    <property type="entry name" value="GDHRDH"/>
</dbReference>
<dbReference type="PROSITE" id="PS00061">
    <property type="entry name" value="ADH_SHORT"/>
    <property type="match status" value="1"/>
</dbReference>
<evidence type="ECO:0000313" key="4">
    <source>
        <dbReference type="Proteomes" id="UP000326789"/>
    </source>
</evidence>
<keyword evidence="2" id="KW-0560">Oxidoreductase</keyword>
<dbReference type="Gene3D" id="3.40.50.720">
    <property type="entry name" value="NAD(P)-binding Rossmann-like Domain"/>
    <property type="match status" value="1"/>
</dbReference>
<organism evidence="3 4">
    <name type="scientific">Vibrio fortis</name>
    <dbReference type="NCBI Taxonomy" id="212667"/>
    <lineage>
        <taxon>Bacteria</taxon>
        <taxon>Pseudomonadati</taxon>
        <taxon>Pseudomonadota</taxon>
        <taxon>Gammaproteobacteria</taxon>
        <taxon>Vibrionales</taxon>
        <taxon>Vibrionaceae</taxon>
        <taxon>Vibrio</taxon>
    </lineage>
</organism>
<dbReference type="Pfam" id="PF13561">
    <property type="entry name" value="adh_short_C2"/>
    <property type="match status" value="1"/>
</dbReference>
<comment type="caution">
    <text evidence="3">The sequence shown here is derived from an EMBL/GenBank/DDBJ whole genome shotgun (WGS) entry which is preliminary data.</text>
</comment>
<evidence type="ECO:0000256" key="2">
    <source>
        <dbReference type="ARBA" id="ARBA00023002"/>
    </source>
</evidence>
<dbReference type="InterPro" id="IPR020904">
    <property type="entry name" value="Sc_DH/Rdtase_CS"/>
</dbReference>
<comment type="similarity">
    <text evidence="1">Belongs to the short-chain dehydrogenases/reductases (SDR) family.</text>
</comment>
<name>A0A5N3QTW2_9VIBR</name>
<dbReference type="PANTHER" id="PTHR48107:SF7">
    <property type="entry name" value="RE15974P"/>
    <property type="match status" value="1"/>
</dbReference>
<dbReference type="InterPro" id="IPR002347">
    <property type="entry name" value="SDR_fam"/>
</dbReference>
<protein>
    <submittedName>
        <fullName evidence="3">SDR family oxidoreductase</fullName>
    </submittedName>
</protein>
<dbReference type="PRINTS" id="PR00080">
    <property type="entry name" value="SDRFAMILY"/>
</dbReference>
<dbReference type="GO" id="GO:0016614">
    <property type="term" value="F:oxidoreductase activity, acting on CH-OH group of donors"/>
    <property type="evidence" value="ECO:0007669"/>
    <property type="project" value="UniProtKB-ARBA"/>
</dbReference>
<gene>
    <name evidence="3" type="ORF">F2P58_22515</name>
</gene>
<proteinExistence type="inferred from homology"/>
<evidence type="ECO:0000256" key="1">
    <source>
        <dbReference type="ARBA" id="ARBA00006484"/>
    </source>
</evidence>
<dbReference type="InterPro" id="IPR036291">
    <property type="entry name" value="NAD(P)-bd_dom_sf"/>
</dbReference>
<accession>A0A5N3QTW2</accession>
<reference evidence="3 4" key="1">
    <citation type="submission" date="2019-09" db="EMBL/GenBank/DDBJ databases">
        <title>Whole genome sequence of Vibrio fortis.</title>
        <authorList>
            <person name="Das S.K."/>
        </authorList>
    </citation>
    <scope>NUCLEOTIDE SEQUENCE [LARGE SCALE GENOMIC DNA]</scope>
    <source>
        <strain evidence="3 4">AN60</strain>
    </source>
</reference>
<sequence>MNSIKSKGKVALVTGSSKGIGAEIAKKLAKDGFTLVVNHSRQSDLADEIIKEIEFEGGKAISYRADVSNPSAVQQMFHDIQHELGSIDVLVNNAGVMELAPIADISNESVARQIDINLKGVIYTLREAAAHLAHGGRIVNLSSSVTELNMENYGIYAATKASVETLTRVLSKELRGKEITVNAISPGPTATDLFLKDKSKDMIDRLANMSPLGRLGTAQDIASVVSFIVGNDGAWINGQIIRANGGLV</sequence>
<dbReference type="PANTHER" id="PTHR48107">
    <property type="entry name" value="NADPH-DEPENDENT ALDEHYDE REDUCTASE-LIKE PROTEIN, CHLOROPLASTIC-RELATED"/>
    <property type="match status" value="1"/>
</dbReference>
<evidence type="ECO:0000313" key="3">
    <source>
        <dbReference type="EMBL" id="KAB0285637.1"/>
    </source>
</evidence>
<dbReference type="EMBL" id="VWSE01000010">
    <property type="protein sequence ID" value="KAB0285637.1"/>
    <property type="molecule type" value="Genomic_DNA"/>
</dbReference>